<feature type="domain" description="USP" evidence="9">
    <location>
        <begin position="76"/>
        <end position="507"/>
    </location>
</feature>
<dbReference type="OrthoDB" id="2020758at2759"/>
<feature type="compositionally biased region" description="Polar residues" evidence="8">
    <location>
        <begin position="519"/>
        <end position="532"/>
    </location>
</feature>
<dbReference type="GO" id="GO:0016579">
    <property type="term" value="P:protein deubiquitination"/>
    <property type="evidence" value="ECO:0007669"/>
    <property type="project" value="InterPro"/>
</dbReference>
<dbReference type="Gene3D" id="3.90.70.10">
    <property type="entry name" value="Cysteine proteinases"/>
    <property type="match status" value="1"/>
</dbReference>
<sequence>WNCVVYIIPARLIFSMDNSGPRQDDSEYAQRRYTAKSDGLKRIFGLKGNIMKGMQGDNTLRGIGMLLKGTKPNTPPGLGNYDNSCYQNSVIQGLAALPSMKAFLSAITIQFPNLLADSTNGALYDTINKLNDPTNHGQRLWTPSKLKSMSSWMQQDAQEYFSKLLDDVDKEIIRSASSINRRSGIEAVSKERGLAPNDEKISAKGMDRDLLQNPLDGLLAQRVGCTRCGYSEGLSMIPFNCLTVPLGRDYLYDIRDCLVEYTDLELIEGVECVKCTLLKTEESLDRLLSNATSENLRNSVQNRLKTVREALDEEDFADNTLVKNCQIPKKNWISSQKSRQAVVARPPKSLVIHVNRSVFDEYTGAQMKNNAQVQFPKTLDMRPWCLGKDLQSTEKKNVEGWSMDPTESMLPSDESLDGLSKVPYELRAVVTHFGRHENGHYVCYRKHPLTTIELKESDLGDEGLEKKSKEPYQTERWWRLSDDDVSPVTEQDVLARGNVFMLFYEQIPLLTKPTEAETETAQLPNDDLVSSS</sequence>
<name>A0A9P4SAC8_9PEZI</name>
<dbReference type="InterPro" id="IPR028889">
    <property type="entry name" value="USP"/>
</dbReference>
<dbReference type="EC" id="3.4.19.12" evidence="3"/>
<gene>
    <name evidence="10" type="ORF">M501DRAFT_905000</name>
</gene>
<evidence type="ECO:0000256" key="2">
    <source>
        <dbReference type="ARBA" id="ARBA00009085"/>
    </source>
</evidence>
<evidence type="ECO:0000256" key="6">
    <source>
        <dbReference type="ARBA" id="ARBA00022801"/>
    </source>
</evidence>
<organism evidence="10 11">
    <name type="scientific">Patellaria atrata CBS 101060</name>
    <dbReference type="NCBI Taxonomy" id="1346257"/>
    <lineage>
        <taxon>Eukaryota</taxon>
        <taxon>Fungi</taxon>
        <taxon>Dikarya</taxon>
        <taxon>Ascomycota</taxon>
        <taxon>Pezizomycotina</taxon>
        <taxon>Dothideomycetes</taxon>
        <taxon>Dothideomycetes incertae sedis</taxon>
        <taxon>Patellariales</taxon>
        <taxon>Patellariaceae</taxon>
        <taxon>Patellaria</taxon>
    </lineage>
</organism>
<evidence type="ECO:0000256" key="1">
    <source>
        <dbReference type="ARBA" id="ARBA00000707"/>
    </source>
</evidence>
<keyword evidence="5" id="KW-0833">Ubl conjugation pathway</keyword>
<dbReference type="CDD" id="cd02662">
    <property type="entry name" value="Peptidase_C19F"/>
    <property type="match status" value="1"/>
</dbReference>
<dbReference type="PANTHER" id="PTHR24006:SF888">
    <property type="entry name" value="UBIQUITIN CARBOXYL-TERMINAL HYDROLASE 30"/>
    <property type="match status" value="1"/>
</dbReference>
<protein>
    <recommendedName>
        <fullName evidence="3">ubiquitinyl hydrolase 1</fullName>
        <ecNumber evidence="3">3.4.19.12</ecNumber>
    </recommendedName>
</protein>
<proteinExistence type="inferred from homology"/>
<comment type="caution">
    <text evidence="10">The sequence shown here is derived from an EMBL/GenBank/DDBJ whole genome shotgun (WGS) entry which is preliminary data.</text>
</comment>
<dbReference type="GO" id="GO:0004843">
    <property type="term" value="F:cysteine-type deubiquitinase activity"/>
    <property type="evidence" value="ECO:0007669"/>
    <property type="project" value="UniProtKB-EC"/>
</dbReference>
<evidence type="ECO:0000256" key="7">
    <source>
        <dbReference type="ARBA" id="ARBA00022807"/>
    </source>
</evidence>
<evidence type="ECO:0000259" key="9">
    <source>
        <dbReference type="PROSITE" id="PS50235"/>
    </source>
</evidence>
<dbReference type="GO" id="GO:0005829">
    <property type="term" value="C:cytosol"/>
    <property type="evidence" value="ECO:0007669"/>
    <property type="project" value="TreeGrafter"/>
</dbReference>
<keyword evidence="7" id="KW-0788">Thiol protease</keyword>
<keyword evidence="4" id="KW-0645">Protease</keyword>
<dbReference type="InterPro" id="IPR001394">
    <property type="entry name" value="Peptidase_C19_UCH"/>
</dbReference>
<dbReference type="EMBL" id="MU006097">
    <property type="protein sequence ID" value="KAF2838192.1"/>
    <property type="molecule type" value="Genomic_DNA"/>
</dbReference>
<comment type="similarity">
    <text evidence="2">Belongs to the peptidase C19 family.</text>
</comment>
<evidence type="ECO:0000256" key="4">
    <source>
        <dbReference type="ARBA" id="ARBA00022670"/>
    </source>
</evidence>
<keyword evidence="6" id="KW-0378">Hydrolase</keyword>
<dbReference type="PANTHER" id="PTHR24006">
    <property type="entry name" value="UBIQUITIN CARBOXYL-TERMINAL HYDROLASE"/>
    <property type="match status" value="1"/>
</dbReference>
<dbReference type="AlphaFoldDB" id="A0A9P4SAC8"/>
<dbReference type="Pfam" id="PF00443">
    <property type="entry name" value="UCH"/>
    <property type="match status" value="1"/>
</dbReference>
<dbReference type="InterPro" id="IPR050164">
    <property type="entry name" value="Peptidase_C19"/>
</dbReference>
<dbReference type="GO" id="GO:0006508">
    <property type="term" value="P:proteolysis"/>
    <property type="evidence" value="ECO:0007669"/>
    <property type="project" value="UniProtKB-KW"/>
</dbReference>
<dbReference type="InterPro" id="IPR018200">
    <property type="entry name" value="USP_CS"/>
</dbReference>
<evidence type="ECO:0000256" key="3">
    <source>
        <dbReference type="ARBA" id="ARBA00012759"/>
    </source>
</evidence>
<feature type="region of interest" description="Disordered" evidence="8">
    <location>
        <begin position="513"/>
        <end position="532"/>
    </location>
</feature>
<dbReference type="Proteomes" id="UP000799429">
    <property type="component" value="Unassembled WGS sequence"/>
</dbReference>
<evidence type="ECO:0000313" key="11">
    <source>
        <dbReference type="Proteomes" id="UP000799429"/>
    </source>
</evidence>
<comment type="catalytic activity">
    <reaction evidence="1">
        <text>Thiol-dependent hydrolysis of ester, thioester, amide, peptide and isopeptide bonds formed by the C-terminal Gly of ubiquitin (a 76-residue protein attached to proteins as an intracellular targeting signal).</text>
        <dbReference type="EC" id="3.4.19.12"/>
    </reaction>
</comment>
<dbReference type="InterPro" id="IPR038765">
    <property type="entry name" value="Papain-like_cys_pep_sf"/>
</dbReference>
<dbReference type="PROSITE" id="PS00973">
    <property type="entry name" value="USP_2"/>
    <property type="match status" value="1"/>
</dbReference>
<feature type="non-terminal residue" evidence="10">
    <location>
        <position position="532"/>
    </location>
</feature>
<dbReference type="GO" id="GO:0005634">
    <property type="term" value="C:nucleus"/>
    <property type="evidence" value="ECO:0007669"/>
    <property type="project" value="TreeGrafter"/>
</dbReference>
<keyword evidence="11" id="KW-1185">Reference proteome</keyword>
<evidence type="ECO:0000256" key="5">
    <source>
        <dbReference type="ARBA" id="ARBA00022786"/>
    </source>
</evidence>
<evidence type="ECO:0000313" key="10">
    <source>
        <dbReference type="EMBL" id="KAF2838192.1"/>
    </source>
</evidence>
<reference evidence="10" key="1">
    <citation type="journal article" date="2020" name="Stud. Mycol.">
        <title>101 Dothideomycetes genomes: a test case for predicting lifestyles and emergence of pathogens.</title>
        <authorList>
            <person name="Haridas S."/>
            <person name="Albert R."/>
            <person name="Binder M."/>
            <person name="Bloem J."/>
            <person name="Labutti K."/>
            <person name="Salamov A."/>
            <person name="Andreopoulos B."/>
            <person name="Baker S."/>
            <person name="Barry K."/>
            <person name="Bills G."/>
            <person name="Bluhm B."/>
            <person name="Cannon C."/>
            <person name="Castanera R."/>
            <person name="Culley D."/>
            <person name="Daum C."/>
            <person name="Ezra D."/>
            <person name="Gonzalez J."/>
            <person name="Henrissat B."/>
            <person name="Kuo A."/>
            <person name="Liang C."/>
            <person name="Lipzen A."/>
            <person name="Lutzoni F."/>
            <person name="Magnuson J."/>
            <person name="Mondo S."/>
            <person name="Nolan M."/>
            <person name="Ohm R."/>
            <person name="Pangilinan J."/>
            <person name="Park H.-J."/>
            <person name="Ramirez L."/>
            <person name="Alfaro M."/>
            <person name="Sun H."/>
            <person name="Tritt A."/>
            <person name="Yoshinaga Y."/>
            <person name="Zwiers L.-H."/>
            <person name="Turgeon B."/>
            <person name="Goodwin S."/>
            <person name="Spatafora J."/>
            <person name="Crous P."/>
            <person name="Grigoriev I."/>
        </authorList>
    </citation>
    <scope>NUCLEOTIDE SEQUENCE</scope>
    <source>
        <strain evidence="10">CBS 101060</strain>
    </source>
</reference>
<feature type="non-terminal residue" evidence="10">
    <location>
        <position position="1"/>
    </location>
</feature>
<evidence type="ECO:0000256" key="8">
    <source>
        <dbReference type="SAM" id="MobiDB-lite"/>
    </source>
</evidence>
<dbReference type="PROSITE" id="PS50235">
    <property type="entry name" value="USP_3"/>
    <property type="match status" value="1"/>
</dbReference>
<accession>A0A9P4SAC8</accession>
<dbReference type="SUPFAM" id="SSF54001">
    <property type="entry name" value="Cysteine proteinases"/>
    <property type="match status" value="1"/>
</dbReference>